<sequence>MQKELKEETYNLILELSEIGNALADQDDFNGARAKFEEALALLPEPYTDWEAALWLYASIGDMAFLSARYDDAADALQSALVCEEGITNPFVQLRLGQSLFELGAHDAAVEHLLRAYMLEGSEIFDSEDPKYFHYLKTQVKDIN</sequence>
<dbReference type="Proteomes" id="UP000240912">
    <property type="component" value="Unassembled WGS sequence"/>
</dbReference>
<name>A0A2T3HHP0_9SPHI</name>
<gene>
    <name evidence="2" type="ORF">C7T94_17340</name>
</gene>
<evidence type="ECO:0000313" key="3">
    <source>
        <dbReference type="Proteomes" id="UP000240912"/>
    </source>
</evidence>
<feature type="repeat" description="TPR" evidence="1">
    <location>
        <begin position="13"/>
        <end position="46"/>
    </location>
</feature>
<reference evidence="2 3" key="1">
    <citation type="submission" date="2018-03" db="EMBL/GenBank/DDBJ databases">
        <authorList>
            <person name="Keele B.F."/>
        </authorList>
    </citation>
    <scope>NUCLEOTIDE SEQUENCE [LARGE SCALE GENOMIC DNA]</scope>
    <source>
        <strain evidence="2 3">YL28-9</strain>
    </source>
</reference>
<comment type="caution">
    <text evidence="2">The sequence shown here is derived from an EMBL/GenBank/DDBJ whole genome shotgun (WGS) entry which is preliminary data.</text>
</comment>
<dbReference type="InterPro" id="IPR019734">
    <property type="entry name" value="TPR_rpt"/>
</dbReference>
<dbReference type="SMART" id="SM00028">
    <property type="entry name" value="TPR"/>
    <property type="match status" value="3"/>
</dbReference>
<proteinExistence type="predicted"/>
<keyword evidence="3" id="KW-1185">Reference proteome</keyword>
<dbReference type="Gene3D" id="1.25.40.10">
    <property type="entry name" value="Tetratricopeptide repeat domain"/>
    <property type="match status" value="1"/>
</dbReference>
<accession>A0A2T3HHP0</accession>
<dbReference type="EMBL" id="PYLS01000007">
    <property type="protein sequence ID" value="PST81952.1"/>
    <property type="molecule type" value="Genomic_DNA"/>
</dbReference>
<dbReference type="SUPFAM" id="SSF48452">
    <property type="entry name" value="TPR-like"/>
    <property type="match status" value="1"/>
</dbReference>
<organism evidence="2 3">
    <name type="scientific">Pedobacter yulinensis</name>
    <dbReference type="NCBI Taxonomy" id="2126353"/>
    <lineage>
        <taxon>Bacteria</taxon>
        <taxon>Pseudomonadati</taxon>
        <taxon>Bacteroidota</taxon>
        <taxon>Sphingobacteriia</taxon>
        <taxon>Sphingobacteriales</taxon>
        <taxon>Sphingobacteriaceae</taxon>
        <taxon>Pedobacter</taxon>
    </lineage>
</organism>
<dbReference type="AlphaFoldDB" id="A0A2T3HHP0"/>
<protein>
    <submittedName>
        <fullName evidence="2">Uncharacterized protein</fullName>
    </submittedName>
</protein>
<dbReference type="Pfam" id="PF13424">
    <property type="entry name" value="TPR_12"/>
    <property type="match status" value="1"/>
</dbReference>
<keyword evidence="1" id="KW-0802">TPR repeat</keyword>
<evidence type="ECO:0000313" key="2">
    <source>
        <dbReference type="EMBL" id="PST81952.1"/>
    </source>
</evidence>
<dbReference type="InterPro" id="IPR011990">
    <property type="entry name" value="TPR-like_helical_dom_sf"/>
</dbReference>
<evidence type="ECO:0000256" key="1">
    <source>
        <dbReference type="PROSITE-ProRule" id="PRU00339"/>
    </source>
</evidence>
<dbReference type="RefSeq" id="WP_107217012.1">
    <property type="nucleotide sequence ID" value="NZ_KZ686271.1"/>
</dbReference>
<dbReference type="PROSITE" id="PS50005">
    <property type="entry name" value="TPR"/>
    <property type="match status" value="1"/>
</dbReference>
<dbReference type="OrthoDB" id="1551390at2"/>